<comment type="caution">
    <text evidence="2">The sequence shown here is derived from an EMBL/GenBank/DDBJ whole genome shotgun (WGS) entry which is preliminary data.</text>
</comment>
<dbReference type="Gene3D" id="3.40.50.720">
    <property type="entry name" value="NAD(P)-binding Rossmann-like Domain"/>
    <property type="match status" value="1"/>
</dbReference>
<reference evidence="2 3" key="1">
    <citation type="journal article" date="2024" name="Chem. Sci.">
        <title>Discovery of megapolipeptins by genome mining of a Burkholderiales bacteria collection.</title>
        <authorList>
            <person name="Paulo B.S."/>
            <person name="Recchia M.J.J."/>
            <person name="Lee S."/>
            <person name="Fergusson C.H."/>
            <person name="Romanowski S.B."/>
            <person name="Hernandez A."/>
            <person name="Krull N."/>
            <person name="Liu D.Y."/>
            <person name="Cavanagh H."/>
            <person name="Bos A."/>
            <person name="Gray C.A."/>
            <person name="Murphy B.T."/>
            <person name="Linington R.G."/>
            <person name="Eustaquio A.S."/>
        </authorList>
    </citation>
    <scope>NUCLEOTIDE SEQUENCE [LARGE SCALE GENOMIC DNA]</scope>
    <source>
        <strain evidence="2 3">RL21-008-BIB-A</strain>
    </source>
</reference>
<organism evidence="2 3">
    <name type="scientific">Herbaspirillum lusitanum</name>
    <dbReference type="NCBI Taxonomy" id="213312"/>
    <lineage>
        <taxon>Bacteria</taxon>
        <taxon>Pseudomonadati</taxon>
        <taxon>Pseudomonadota</taxon>
        <taxon>Betaproteobacteria</taxon>
        <taxon>Burkholderiales</taxon>
        <taxon>Oxalobacteraceae</taxon>
        <taxon>Herbaspirillum</taxon>
    </lineage>
</organism>
<dbReference type="Pfam" id="PF13561">
    <property type="entry name" value="adh_short_C2"/>
    <property type="match status" value="1"/>
</dbReference>
<name>A0ABW9AFM5_9BURK</name>
<dbReference type="PANTHER" id="PTHR42879">
    <property type="entry name" value="3-OXOACYL-(ACYL-CARRIER-PROTEIN) REDUCTASE"/>
    <property type="match status" value="1"/>
</dbReference>
<dbReference type="InterPro" id="IPR050259">
    <property type="entry name" value="SDR"/>
</dbReference>
<dbReference type="RefSeq" id="WP_408159907.1">
    <property type="nucleotide sequence ID" value="NZ_JAQQFM010000009.1"/>
</dbReference>
<evidence type="ECO:0000313" key="3">
    <source>
        <dbReference type="Proteomes" id="UP001629246"/>
    </source>
</evidence>
<dbReference type="InterPro" id="IPR036291">
    <property type="entry name" value="NAD(P)-bd_dom_sf"/>
</dbReference>
<dbReference type="Proteomes" id="UP001629246">
    <property type="component" value="Unassembled WGS sequence"/>
</dbReference>
<dbReference type="NCBIfam" id="NF005559">
    <property type="entry name" value="PRK07231.1"/>
    <property type="match status" value="1"/>
</dbReference>
<proteinExistence type="inferred from homology"/>
<comment type="similarity">
    <text evidence="1">Belongs to the short-chain dehydrogenases/reductases (SDR) family.</text>
</comment>
<dbReference type="EMBL" id="JAQQFM010000009">
    <property type="protein sequence ID" value="MFL9926690.1"/>
    <property type="molecule type" value="Genomic_DNA"/>
</dbReference>
<dbReference type="PRINTS" id="PR00081">
    <property type="entry name" value="GDHRDH"/>
</dbReference>
<evidence type="ECO:0000313" key="2">
    <source>
        <dbReference type="EMBL" id="MFL9926690.1"/>
    </source>
</evidence>
<dbReference type="InterPro" id="IPR020904">
    <property type="entry name" value="Sc_DH/Rdtase_CS"/>
</dbReference>
<protein>
    <submittedName>
        <fullName evidence="2">Glucose 1-dehydrogenase</fullName>
        <ecNumber evidence="2">1.1.1.47</ecNumber>
    </submittedName>
</protein>
<dbReference type="GO" id="GO:0047936">
    <property type="term" value="F:glucose 1-dehydrogenase [NAD(P)+] activity"/>
    <property type="evidence" value="ECO:0007669"/>
    <property type="project" value="UniProtKB-EC"/>
</dbReference>
<sequence>MASTEAPQARLQGRVASITGSGQGMGESIARAFARNGAAVVISDVNEERAQRVADSIIGNGGRAVALRADVTVSADAERIAQAGVDAFGQLDIHVNNAGISQTRLFMETERGDLERILQVNLVGAFICAQAAVRHMLPRGYGRVINIASLSGQRGGVGRAAYGSSKAALELLTKVMSVELAASGITVNNIAPGAIATEMAAAQHDQATREAYHYLIPQRRYGTPDEVADAAVFLASEEARHICGHTLNVDGGYLTAGLMFSLGNSKAPAAPSV</sequence>
<keyword evidence="3" id="KW-1185">Reference proteome</keyword>
<dbReference type="PRINTS" id="PR00080">
    <property type="entry name" value="SDRFAMILY"/>
</dbReference>
<gene>
    <name evidence="2" type="ORF">PQR62_20620</name>
</gene>
<dbReference type="InterPro" id="IPR002347">
    <property type="entry name" value="SDR_fam"/>
</dbReference>
<dbReference type="PROSITE" id="PS00061">
    <property type="entry name" value="ADH_SHORT"/>
    <property type="match status" value="1"/>
</dbReference>
<evidence type="ECO:0000256" key="1">
    <source>
        <dbReference type="ARBA" id="ARBA00006484"/>
    </source>
</evidence>
<keyword evidence="2" id="KW-0560">Oxidoreductase</keyword>
<dbReference type="EC" id="1.1.1.47" evidence="2"/>
<dbReference type="SUPFAM" id="SSF51735">
    <property type="entry name" value="NAD(P)-binding Rossmann-fold domains"/>
    <property type="match status" value="1"/>
</dbReference>
<dbReference type="PANTHER" id="PTHR42879:SF2">
    <property type="entry name" value="3-OXOACYL-[ACYL-CARRIER-PROTEIN] REDUCTASE FABG"/>
    <property type="match status" value="1"/>
</dbReference>
<accession>A0ABW9AFM5</accession>